<keyword evidence="3" id="KW-1185">Reference proteome</keyword>
<protein>
    <recommendedName>
        <fullName evidence="4">Cuticle protein</fullName>
    </recommendedName>
</protein>
<evidence type="ECO:0000313" key="2">
    <source>
        <dbReference type="EMBL" id="CAH0713203.1"/>
    </source>
</evidence>
<organism evidence="2 3">
    <name type="scientific">Brenthis ino</name>
    <name type="common">lesser marbled fritillary</name>
    <dbReference type="NCBI Taxonomy" id="405034"/>
    <lineage>
        <taxon>Eukaryota</taxon>
        <taxon>Metazoa</taxon>
        <taxon>Ecdysozoa</taxon>
        <taxon>Arthropoda</taxon>
        <taxon>Hexapoda</taxon>
        <taxon>Insecta</taxon>
        <taxon>Pterygota</taxon>
        <taxon>Neoptera</taxon>
        <taxon>Endopterygota</taxon>
        <taxon>Lepidoptera</taxon>
        <taxon>Glossata</taxon>
        <taxon>Ditrysia</taxon>
        <taxon>Papilionoidea</taxon>
        <taxon>Nymphalidae</taxon>
        <taxon>Heliconiinae</taxon>
        <taxon>Argynnini</taxon>
        <taxon>Brenthis</taxon>
    </lineage>
</organism>
<reference evidence="2" key="1">
    <citation type="submission" date="2021-12" db="EMBL/GenBank/DDBJ databases">
        <authorList>
            <person name="Martin H S."/>
        </authorList>
    </citation>
    <scope>NUCLEOTIDE SEQUENCE</scope>
</reference>
<feature type="signal peptide" evidence="1">
    <location>
        <begin position="1"/>
        <end position="16"/>
    </location>
</feature>
<dbReference type="OrthoDB" id="7482536at2759"/>
<sequence length="207" mass="22080">MKFVIVFAAIAAVALARPTSNIWNLEQISNALQNPNVDPTYVPVLEDALNLIMEALFAGQQVEGVLMPMSLDAVWKPIPGAIASDEPASAQAGTPMVQIIVNVNGKQPEQTIHEIVPPIHVIDGENVVVEPDNAIVPLPEVSPIDVIAINPIVPTPVQIAEENEVEPEVAIMPQPEIQPIDIIAVNPVDSWGPDGFRPAIDADVGPM</sequence>
<keyword evidence="1" id="KW-0732">Signal</keyword>
<name>A0A8J9UZN1_9NEOP</name>
<feature type="non-terminal residue" evidence="2">
    <location>
        <position position="207"/>
    </location>
</feature>
<dbReference type="Proteomes" id="UP000838878">
    <property type="component" value="Chromosome 1"/>
</dbReference>
<feature type="chain" id="PRO_5035480796" description="Cuticle protein" evidence="1">
    <location>
        <begin position="17"/>
        <end position="207"/>
    </location>
</feature>
<proteinExistence type="predicted"/>
<accession>A0A8J9UZN1</accession>
<dbReference type="EMBL" id="OV170221">
    <property type="protein sequence ID" value="CAH0713203.1"/>
    <property type="molecule type" value="Genomic_DNA"/>
</dbReference>
<dbReference type="AlphaFoldDB" id="A0A8J9UZN1"/>
<evidence type="ECO:0008006" key="4">
    <source>
        <dbReference type="Google" id="ProtNLM"/>
    </source>
</evidence>
<evidence type="ECO:0000256" key="1">
    <source>
        <dbReference type="SAM" id="SignalP"/>
    </source>
</evidence>
<evidence type="ECO:0000313" key="3">
    <source>
        <dbReference type="Proteomes" id="UP000838878"/>
    </source>
</evidence>
<gene>
    <name evidence="2" type="ORF">BINO364_LOCUS391</name>
</gene>